<feature type="region of interest" description="Disordered" evidence="6">
    <location>
        <begin position="175"/>
        <end position="246"/>
    </location>
</feature>
<dbReference type="CDD" id="cd16913">
    <property type="entry name" value="YkuD_like"/>
    <property type="match status" value="1"/>
</dbReference>
<accession>A0ABV8FC99</accession>
<feature type="compositionally biased region" description="Basic and acidic residues" evidence="6">
    <location>
        <begin position="222"/>
        <end position="231"/>
    </location>
</feature>
<comment type="caution">
    <text evidence="9">The sequence shown here is derived from an EMBL/GenBank/DDBJ whole genome shotgun (WGS) entry which is preliminary data.</text>
</comment>
<comment type="pathway">
    <text evidence="1">Cell wall biogenesis; peptidoglycan biosynthesis.</text>
</comment>
<evidence type="ECO:0000256" key="5">
    <source>
        <dbReference type="ARBA" id="ARBA00023316"/>
    </source>
</evidence>
<name>A0ABV8FC99_9ACTN</name>
<evidence type="ECO:0000256" key="2">
    <source>
        <dbReference type="ARBA" id="ARBA00022679"/>
    </source>
</evidence>
<keyword evidence="3" id="KW-0133">Cell shape</keyword>
<feature type="chain" id="PRO_5046202235" evidence="7">
    <location>
        <begin position="20"/>
        <end position="359"/>
    </location>
</feature>
<dbReference type="EMBL" id="JBHSBC010000038">
    <property type="protein sequence ID" value="MFC3984892.1"/>
    <property type="molecule type" value="Genomic_DNA"/>
</dbReference>
<keyword evidence="10" id="KW-1185">Reference proteome</keyword>
<dbReference type="Proteomes" id="UP001595698">
    <property type="component" value="Unassembled WGS sequence"/>
</dbReference>
<reference evidence="10" key="1">
    <citation type="journal article" date="2019" name="Int. J. Syst. Evol. Microbiol.">
        <title>The Global Catalogue of Microorganisms (GCM) 10K type strain sequencing project: providing services to taxonomists for standard genome sequencing and annotation.</title>
        <authorList>
            <consortium name="The Broad Institute Genomics Platform"/>
            <consortium name="The Broad Institute Genome Sequencing Center for Infectious Disease"/>
            <person name="Wu L."/>
            <person name="Ma J."/>
        </authorList>
    </citation>
    <scope>NUCLEOTIDE SEQUENCE [LARGE SCALE GENOMIC DNA]</scope>
    <source>
        <strain evidence="10">TBRC 7912</strain>
    </source>
</reference>
<dbReference type="Gene3D" id="2.40.440.10">
    <property type="entry name" value="L,D-transpeptidase catalytic domain-like"/>
    <property type="match status" value="1"/>
</dbReference>
<keyword evidence="7" id="KW-0732">Signal</keyword>
<evidence type="ECO:0000313" key="10">
    <source>
        <dbReference type="Proteomes" id="UP001595698"/>
    </source>
</evidence>
<dbReference type="SUPFAM" id="SSF47090">
    <property type="entry name" value="PGBD-like"/>
    <property type="match status" value="1"/>
</dbReference>
<evidence type="ECO:0000256" key="1">
    <source>
        <dbReference type="ARBA" id="ARBA00004752"/>
    </source>
</evidence>
<keyword evidence="2" id="KW-0808">Transferase</keyword>
<evidence type="ECO:0000256" key="7">
    <source>
        <dbReference type="SAM" id="SignalP"/>
    </source>
</evidence>
<dbReference type="InterPro" id="IPR005490">
    <property type="entry name" value="LD_TPept_cat_dom"/>
</dbReference>
<gene>
    <name evidence="9" type="ORF">ACFOYY_32530</name>
</gene>
<dbReference type="RefSeq" id="WP_386194901.1">
    <property type="nucleotide sequence ID" value="NZ_JBHSBC010000038.1"/>
</dbReference>
<evidence type="ECO:0000259" key="8">
    <source>
        <dbReference type="Pfam" id="PF01471"/>
    </source>
</evidence>
<sequence>MIKFLAGTVALSFGALGFAASTPGGSLRPGDFATPVKRLQQELLRLGFAPGLVNGYYGSETQAAVWAFQKSQGLVPRDRVGRRTWRALAHPRVPAPLVPGGEPRRVEIDLERQLLTVYRGRHRALVSHVSPGAGPAFCRNGLSSAEEAPTGDFQVAERLPRPGVDPLAPIYETFSFAASGPGGGGPAPGGGPEAGPSGGRPEAGADRDRHEVRPSGGGSEVRPVRRMREVPLPDGTPRPRPTVRRSYPINTVAPVRPAPTVKPVYPMATVKPIRPVPTAGPFHLRPPAEPPVGPPVGPIDIGPISRAPAVRPVLPEVRAQASPEPAASAVRGCVRVPTHVAERLFGLVEPGDPVYVRRG</sequence>
<protein>
    <submittedName>
        <fullName evidence="9">Peptidoglycan-binding protein</fullName>
    </submittedName>
</protein>
<feature type="domain" description="Peptidoglycan binding-like" evidence="8">
    <location>
        <begin position="35"/>
        <end position="88"/>
    </location>
</feature>
<evidence type="ECO:0000313" key="9">
    <source>
        <dbReference type="EMBL" id="MFC3984892.1"/>
    </source>
</evidence>
<evidence type="ECO:0000256" key="4">
    <source>
        <dbReference type="ARBA" id="ARBA00022984"/>
    </source>
</evidence>
<dbReference type="InterPro" id="IPR038063">
    <property type="entry name" value="Transpep_catalytic_dom"/>
</dbReference>
<feature type="signal peptide" evidence="7">
    <location>
        <begin position="1"/>
        <end position="19"/>
    </location>
</feature>
<dbReference type="InterPro" id="IPR036365">
    <property type="entry name" value="PGBD-like_sf"/>
</dbReference>
<dbReference type="Pfam" id="PF01471">
    <property type="entry name" value="PG_binding_1"/>
    <property type="match status" value="1"/>
</dbReference>
<dbReference type="SUPFAM" id="SSF141523">
    <property type="entry name" value="L,D-transpeptidase catalytic domain-like"/>
    <property type="match status" value="1"/>
</dbReference>
<keyword evidence="4" id="KW-0573">Peptidoglycan synthesis</keyword>
<feature type="compositionally biased region" description="Gly residues" evidence="6">
    <location>
        <begin position="180"/>
        <end position="198"/>
    </location>
</feature>
<proteinExistence type="predicted"/>
<feature type="compositionally biased region" description="Basic and acidic residues" evidence="6">
    <location>
        <begin position="203"/>
        <end position="213"/>
    </location>
</feature>
<evidence type="ECO:0000256" key="3">
    <source>
        <dbReference type="ARBA" id="ARBA00022960"/>
    </source>
</evidence>
<organism evidence="9 10">
    <name type="scientific">Streptosporangium jomthongense</name>
    <dbReference type="NCBI Taxonomy" id="1193683"/>
    <lineage>
        <taxon>Bacteria</taxon>
        <taxon>Bacillati</taxon>
        <taxon>Actinomycetota</taxon>
        <taxon>Actinomycetes</taxon>
        <taxon>Streptosporangiales</taxon>
        <taxon>Streptosporangiaceae</taxon>
        <taxon>Streptosporangium</taxon>
    </lineage>
</organism>
<dbReference type="InterPro" id="IPR036366">
    <property type="entry name" value="PGBDSf"/>
</dbReference>
<keyword evidence="5" id="KW-0961">Cell wall biogenesis/degradation</keyword>
<evidence type="ECO:0000256" key="6">
    <source>
        <dbReference type="SAM" id="MobiDB-lite"/>
    </source>
</evidence>
<dbReference type="InterPro" id="IPR002477">
    <property type="entry name" value="Peptidoglycan-bd-like"/>
</dbReference>
<dbReference type="Gene3D" id="1.10.101.10">
    <property type="entry name" value="PGBD-like superfamily/PGBD"/>
    <property type="match status" value="1"/>
</dbReference>